<dbReference type="Gene3D" id="3.30.70.80">
    <property type="entry name" value="Peptidase S8 propeptide/proteinase inhibitor I9"/>
    <property type="match status" value="1"/>
</dbReference>
<dbReference type="GO" id="GO:0004252">
    <property type="term" value="F:serine-type endopeptidase activity"/>
    <property type="evidence" value="ECO:0007669"/>
    <property type="project" value="InterPro"/>
</dbReference>
<dbReference type="InterPro" id="IPR010259">
    <property type="entry name" value="S8pro/Inhibitor_I9"/>
</dbReference>
<dbReference type="InterPro" id="IPR036852">
    <property type="entry name" value="Peptidase_S8/S53_dom_sf"/>
</dbReference>
<evidence type="ECO:0000256" key="3">
    <source>
        <dbReference type="SAM" id="SignalP"/>
    </source>
</evidence>
<comment type="similarity">
    <text evidence="1">Belongs to the peptidase S8 family.</text>
</comment>
<evidence type="ECO:0000313" key="8">
    <source>
        <dbReference type="Proteomes" id="UP000541444"/>
    </source>
</evidence>
<feature type="signal peptide" evidence="3">
    <location>
        <begin position="1"/>
        <end position="19"/>
    </location>
</feature>
<sequence length="415" mass="45870">MGSFNSLFQALLLFKLINSASILANRSTYIAYMEKSVMPKAFSSHHHWYSATLDSLKTYSNKVSTSVPPKHLYTYNYAIHGFSAVLSPEELEALKKTPGCITVYPDHTLHLDTTRTIDFLSLNKAGGLWPALNYGTYSIISVIDSGVLPESVSIGDDRMGEIPKRWKGTCELGIQFKSSMSNRKLIGVRYFNKGVLAQNLNISFAYNSSRDKMGHGTHNTSIVAGKYVRGLSYFGYTKGTERDDAPCARLARYKVTWVPLACPHASGMVALLKGEHADWSPADIRSAMMTTVNPLDGTNNQILDVEFSRPAMGLDMGAGQIDPNKALNPGLINDASVQDYVNYICSLNFTRKQFLTIVRSSSYNCLNPSSLMNYPTIIASFSDTTPTTQEFKRTVTNVGDDSFNYSVELTQPSRA</sequence>
<dbReference type="Proteomes" id="UP000541444">
    <property type="component" value="Unassembled WGS sequence"/>
</dbReference>
<dbReference type="Gene3D" id="2.60.40.2310">
    <property type="match status" value="1"/>
</dbReference>
<dbReference type="OrthoDB" id="206201at2759"/>
<keyword evidence="8" id="KW-1185">Reference proteome</keyword>
<feature type="chain" id="PRO_5029451193" evidence="3">
    <location>
        <begin position="20"/>
        <end position="415"/>
    </location>
</feature>
<dbReference type="InterPro" id="IPR045051">
    <property type="entry name" value="SBT"/>
</dbReference>
<accession>A0A7J7NMA1</accession>
<dbReference type="InterPro" id="IPR041469">
    <property type="entry name" value="Subtilisin-like_FN3"/>
</dbReference>
<dbReference type="GO" id="GO:0006508">
    <property type="term" value="P:proteolysis"/>
    <property type="evidence" value="ECO:0007669"/>
    <property type="project" value="InterPro"/>
</dbReference>
<feature type="domain" description="Inhibitor I9" evidence="5">
    <location>
        <begin position="28"/>
        <end position="111"/>
    </location>
</feature>
<feature type="domain" description="Subtilisin-like protease fibronectin type-III" evidence="6">
    <location>
        <begin position="372"/>
        <end position="413"/>
    </location>
</feature>
<keyword evidence="2 3" id="KW-0732">Signal</keyword>
<evidence type="ECO:0000259" key="4">
    <source>
        <dbReference type="Pfam" id="PF00082"/>
    </source>
</evidence>
<evidence type="ECO:0000256" key="1">
    <source>
        <dbReference type="ARBA" id="ARBA00011073"/>
    </source>
</evidence>
<organism evidence="7 8">
    <name type="scientific">Kingdonia uniflora</name>
    <dbReference type="NCBI Taxonomy" id="39325"/>
    <lineage>
        <taxon>Eukaryota</taxon>
        <taxon>Viridiplantae</taxon>
        <taxon>Streptophyta</taxon>
        <taxon>Embryophyta</taxon>
        <taxon>Tracheophyta</taxon>
        <taxon>Spermatophyta</taxon>
        <taxon>Magnoliopsida</taxon>
        <taxon>Ranunculales</taxon>
        <taxon>Circaeasteraceae</taxon>
        <taxon>Kingdonia</taxon>
    </lineage>
</organism>
<dbReference type="Pfam" id="PF05922">
    <property type="entry name" value="Inhibitor_I9"/>
    <property type="match status" value="1"/>
</dbReference>
<evidence type="ECO:0000256" key="2">
    <source>
        <dbReference type="ARBA" id="ARBA00022729"/>
    </source>
</evidence>
<dbReference type="InterPro" id="IPR000209">
    <property type="entry name" value="Peptidase_S8/S53_dom"/>
</dbReference>
<dbReference type="AlphaFoldDB" id="A0A7J7NMA1"/>
<dbReference type="Pfam" id="PF17766">
    <property type="entry name" value="fn3_6"/>
    <property type="match status" value="1"/>
</dbReference>
<evidence type="ECO:0000259" key="5">
    <source>
        <dbReference type="Pfam" id="PF05922"/>
    </source>
</evidence>
<dbReference type="Gene3D" id="3.40.50.200">
    <property type="entry name" value="Peptidase S8/S53 domain"/>
    <property type="match status" value="2"/>
</dbReference>
<comment type="caution">
    <text evidence="7">The sequence shown here is derived from an EMBL/GenBank/DDBJ whole genome shotgun (WGS) entry which is preliminary data.</text>
</comment>
<dbReference type="FunFam" id="3.30.70.80:FF:000003">
    <property type="entry name" value="Subtilisin-like protease SBT1.9"/>
    <property type="match status" value="1"/>
</dbReference>
<gene>
    <name evidence="7" type="ORF">GIB67_011499</name>
</gene>
<protein>
    <submittedName>
        <fullName evidence="7">Uncharacterized protein</fullName>
    </submittedName>
</protein>
<dbReference type="PANTHER" id="PTHR10795">
    <property type="entry name" value="PROPROTEIN CONVERTASE SUBTILISIN/KEXIN"/>
    <property type="match status" value="1"/>
</dbReference>
<dbReference type="SUPFAM" id="SSF52743">
    <property type="entry name" value="Subtilisin-like"/>
    <property type="match status" value="2"/>
</dbReference>
<evidence type="ECO:0000313" key="7">
    <source>
        <dbReference type="EMBL" id="KAF6168114.1"/>
    </source>
</evidence>
<reference evidence="7 8" key="1">
    <citation type="journal article" date="2020" name="IScience">
        <title>Genome Sequencing of the Endangered Kingdonia uniflora (Circaeasteraceae, Ranunculales) Reveals Potential Mechanisms of Evolutionary Specialization.</title>
        <authorList>
            <person name="Sun Y."/>
            <person name="Deng T."/>
            <person name="Zhang A."/>
            <person name="Moore M.J."/>
            <person name="Landis J.B."/>
            <person name="Lin N."/>
            <person name="Zhang H."/>
            <person name="Zhang X."/>
            <person name="Huang J."/>
            <person name="Zhang X."/>
            <person name="Sun H."/>
            <person name="Wang H."/>
        </authorList>
    </citation>
    <scope>NUCLEOTIDE SEQUENCE [LARGE SCALE GENOMIC DNA]</scope>
    <source>
        <strain evidence="7">TB1705</strain>
        <tissue evidence="7">Leaf</tissue>
    </source>
</reference>
<dbReference type="EMBL" id="JACGCM010000704">
    <property type="protein sequence ID" value="KAF6168114.1"/>
    <property type="molecule type" value="Genomic_DNA"/>
</dbReference>
<proteinExistence type="inferred from homology"/>
<name>A0A7J7NMA1_9MAGN</name>
<dbReference type="Pfam" id="PF00082">
    <property type="entry name" value="Peptidase_S8"/>
    <property type="match status" value="1"/>
</dbReference>
<dbReference type="InterPro" id="IPR037045">
    <property type="entry name" value="S8pro/Inhibitor_I9_sf"/>
</dbReference>
<feature type="domain" description="Peptidase S8/S53" evidence="4">
    <location>
        <begin position="261"/>
        <end position="295"/>
    </location>
</feature>
<evidence type="ECO:0000259" key="6">
    <source>
        <dbReference type="Pfam" id="PF17766"/>
    </source>
</evidence>